<accession>A0A9N7YFX7</accession>
<keyword evidence="3" id="KW-1185">Reference proteome</keyword>
<evidence type="ECO:0000256" key="1">
    <source>
        <dbReference type="SAM" id="Coils"/>
    </source>
</evidence>
<name>A0A9N7YFX7_PLEPL</name>
<proteinExistence type="predicted"/>
<sequence>MKLERRHLALTALMNSRESRWNDDMRRMQAEIASLEIELRNAKAMQGVDSGYIQFLTNLSKKQQVDVQNMQEELIDYRMKVEAVTREKEELMDTFESIMDLEKQRWSERLEKDVCIQRIEELESVVEATERNVVQLAGGLKKNVELKEKLETMQTQIQPSATD</sequence>
<dbReference type="Proteomes" id="UP001153269">
    <property type="component" value="Unassembled WGS sequence"/>
</dbReference>
<gene>
    <name evidence="2" type="ORF">PLEPLA_LOCUS10727</name>
</gene>
<evidence type="ECO:0000313" key="3">
    <source>
        <dbReference type="Proteomes" id="UP001153269"/>
    </source>
</evidence>
<protein>
    <submittedName>
        <fullName evidence="2">Uncharacterized protein</fullName>
    </submittedName>
</protein>
<dbReference type="AlphaFoldDB" id="A0A9N7YFX7"/>
<feature type="coiled-coil region" evidence="1">
    <location>
        <begin position="18"/>
        <end position="132"/>
    </location>
</feature>
<reference evidence="2" key="1">
    <citation type="submission" date="2020-03" db="EMBL/GenBank/DDBJ databases">
        <authorList>
            <person name="Weist P."/>
        </authorList>
    </citation>
    <scope>NUCLEOTIDE SEQUENCE</scope>
</reference>
<organism evidence="2 3">
    <name type="scientific">Pleuronectes platessa</name>
    <name type="common">European plaice</name>
    <dbReference type="NCBI Taxonomy" id="8262"/>
    <lineage>
        <taxon>Eukaryota</taxon>
        <taxon>Metazoa</taxon>
        <taxon>Chordata</taxon>
        <taxon>Craniata</taxon>
        <taxon>Vertebrata</taxon>
        <taxon>Euteleostomi</taxon>
        <taxon>Actinopterygii</taxon>
        <taxon>Neopterygii</taxon>
        <taxon>Teleostei</taxon>
        <taxon>Neoteleostei</taxon>
        <taxon>Acanthomorphata</taxon>
        <taxon>Carangaria</taxon>
        <taxon>Pleuronectiformes</taxon>
        <taxon>Pleuronectoidei</taxon>
        <taxon>Pleuronectidae</taxon>
        <taxon>Pleuronectes</taxon>
    </lineage>
</organism>
<comment type="caution">
    <text evidence="2">The sequence shown here is derived from an EMBL/GenBank/DDBJ whole genome shotgun (WGS) entry which is preliminary data.</text>
</comment>
<evidence type="ECO:0000313" key="2">
    <source>
        <dbReference type="EMBL" id="CAB1422809.1"/>
    </source>
</evidence>
<dbReference type="EMBL" id="CADEAL010000613">
    <property type="protein sequence ID" value="CAB1422809.1"/>
    <property type="molecule type" value="Genomic_DNA"/>
</dbReference>
<keyword evidence="1" id="KW-0175">Coiled coil</keyword>